<dbReference type="InterPro" id="IPR058792">
    <property type="entry name" value="Beta-barrel_RND_2"/>
</dbReference>
<dbReference type="Gene3D" id="1.10.287.470">
    <property type="entry name" value="Helix hairpin bin"/>
    <property type="match status" value="1"/>
</dbReference>
<feature type="region of interest" description="Disordered" evidence="3">
    <location>
        <begin position="363"/>
        <end position="407"/>
    </location>
</feature>
<keyword evidence="8" id="KW-1185">Reference proteome</keyword>
<comment type="caution">
    <text evidence="7">The sequence shown here is derived from an EMBL/GenBank/DDBJ whole genome shotgun (WGS) entry which is preliminary data.</text>
</comment>
<dbReference type="Pfam" id="PF25954">
    <property type="entry name" value="Beta-barrel_RND_2"/>
    <property type="match status" value="1"/>
</dbReference>
<feature type="domain" description="CusB-like beta-barrel" evidence="5">
    <location>
        <begin position="227"/>
        <end position="300"/>
    </location>
</feature>
<gene>
    <name evidence="7" type="ORF">TK50_16335</name>
</gene>
<dbReference type="Gene3D" id="2.40.30.170">
    <property type="match status" value="1"/>
</dbReference>
<dbReference type="Pfam" id="PF25967">
    <property type="entry name" value="RND-MFP_C"/>
    <property type="match status" value="1"/>
</dbReference>
<dbReference type="SUPFAM" id="SSF111369">
    <property type="entry name" value="HlyD-like secretion proteins"/>
    <property type="match status" value="1"/>
</dbReference>
<dbReference type="GO" id="GO:0030313">
    <property type="term" value="C:cell envelope"/>
    <property type="evidence" value="ECO:0007669"/>
    <property type="project" value="UniProtKB-SubCell"/>
</dbReference>
<dbReference type="AlphaFoldDB" id="A0A0D0XCC7"/>
<dbReference type="Gene3D" id="2.40.50.100">
    <property type="match status" value="1"/>
</dbReference>
<feature type="region of interest" description="Disordered" evidence="3">
    <location>
        <begin position="124"/>
        <end position="147"/>
    </location>
</feature>
<evidence type="ECO:0000313" key="8">
    <source>
        <dbReference type="Proteomes" id="UP000032254"/>
    </source>
</evidence>
<dbReference type="PATRIC" id="fig|47853.6.peg.3449"/>
<reference evidence="7 8" key="1">
    <citation type="submission" date="2015-01" db="EMBL/GenBank/DDBJ databases">
        <title>Sequencing and annotation of Micromonospora carbonacea strain JXNU-1 genome.</title>
        <authorList>
            <person name="Long Z."/>
            <person name="Huang Y."/>
            <person name="Jiang Y."/>
        </authorList>
    </citation>
    <scope>NUCLEOTIDE SEQUENCE [LARGE SCALE GENOMIC DNA]</scope>
    <source>
        <strain evidence="7 8">JXNU-1</strain>
    </source>
</reference>
<keyword evidence="2" id="KW-0175">Coiled coil</keyword>
<name>A0A0D0XCC7_9ACTN</name>
<protein>
    <recommendedName>
        <fullName evidence="9">Membrane fusion protein, macrolide-specific efflux system</fullName>
    </recommendedName>
</protein>
<feature type="domain" description="Multidrug resistance protein MdtA-like C-terminal permuted SH3" evidence="6">
    <location>
        <begin position="307"/>
        <end position="362"/>
    </location>
</feature>
<dbReference type="InterPro" id="IPR058627">
    <property type="entry name" value="MdtA-like_C"/>
</dbReference>
<organism evidence="7 8">
    <name type="scientific">Micromonospora haikouensis</name>
    <dbReference type="NCBI Taxonomy" id="686309"/>
    <lineage>
        <taxon>Bacteria</taxon>
        <taxon>Bacillati</taxon>
        <taxon>Actinomycetota</taxon>
        <taxon>Actinomycetes</taxon>
        <taxon>Micromonosporales</taxon>
        <taxon>Micromonosporaceae</taxon>
        <taxon>Micromonospora</taxon>
    </lineage>
</organism>
<dbReference type="EMBL" id="JXSX01000001">
    <property type="protein sequence ID" value="KIR67040.1"/>
    <property type="molecule type" value="Genomic_DNA"/>
</dbReference>
<evidence type="ECO:0000259" key="6">
    <source>
        <dbReference type="Pfam" id="PF25967"/>
    </source>
</evidence>
<dbReference type="PANTHER" id="PTHR32347">
    <property type="entry name" value="EFFLUX SYSTEM COMPONENT YKNX-RELATED"/>
    <property type="match status" value="1"/>
</dbReference>
<evidence type="ECO:0000256" key="3">
    <source>
        <dbReference type="SAM" id="MobiDB-lite"/>
    </source>
</evidence>
<feature type="domain" description="Multidrug resistance protein MdtA-like barrel-sandwich hybrid" evidence="4">
    <location>
        <begin position="78"/>
        <end position="176"/>
    </location>
</feature>
<dbReference type="Proteomes" id="UP000032254">
    <property type="component" value="Unassembled WGS sequence"/>
</dbReference>
<dbReference type="Pfam" id="PF25917">
    <property type="entry name" value="BSH_RND"/>
    <property type="match status" value="1"/>
</dbReference>
<evidence type="ECO:0000313" key="7">
    <source>
        <dbReference type="EMBL" id="KIR67040.1"/>
    </source>
</evidence>
<comment type="subcellular location">
    <subcellularLocation>
        <location evidence="1">Cell envelope</location>
    </subcellularLocation>
</comment>
<evidence type="ECO:0000259" key="4">
    <source>
        <dbReference type="Pfam" id="PF25917"/>
    </source>
</evidence>
<feature type="compositionally biased region" description="Polar residues" evidence="3">
    <location>
        <begin position="132"/>
        <end position="142"/>
    </location>
</feature>
<evidence type="ECO:0000256" key="1">
    <source>
        <dbReference type="ARBA" id="ARBA00004196"/>
    </source>
</evidence>
<sequence>MPAALRRPTVAVNAVLTLMLVGGGTWAWLSVRGDASARAGTTGGTRTVQVSRGTVTATVTADGSLESAATATATFATAGTVTSVAVTVGQKVRKGQLLAEVDPADARRDLKVARANLDAAEDALDRARDAGSDTSTAENEVTQAELAVDEAEAAVEGTRLTAPMAGTVVAVNGTVGGPSGGSSGSGSSGSGSSGSSGSGSSGAASGGSSGGTSSGFVDLADLSKLQVTAAVAEADATRLKAGQPATVTWNALDGATATGELRAIDPQATTANGVVTYGVTLDVADLPAGARPGQTVRVAVVTGTAENVLLVNSAAVTGSGDRRIVTVLTDTGQETRRVQVGLAGDRAYEITSGLTEGERVVLPETSTSGTSGGLTGGGGRFPGGGGFPGGGFPAGGQGGPRAGTGTR</sequence>
<dbReference type="Gene3D" id="2.40.420.20">
    <property type="match status" value="1"/>
</dbReference>
<dbReference type="PANTHER" id="PTHR32347:SF23">
    <property type="entry name" value="BLL5650 PROTEIN"/>
    <property type="match status" value="1"/>
</dbReference>
<proteinExistence type="predicted"/>
<evidence type="ECO:0000256" key="2">
    <source>
        <dbReference type="ARBA" id="ARBA00023054"/>
    </source>
</evidence>
<evidence type="ECO:0000259" key="5">
    <source>
        <dbReference type="Pfam" id="PF25954"/>
    </source>
</evidence>
<dbReference type="InterPro" id="IPR050465">
    <property type="entry name" value="UPF0194_transport"/>
</dbReference>
<accession>A0A0D0XCC7</accession>
<feature type="region of interest" description="Disordered" evidence="3">
    <location>
        <begin position="176"/>
        <end position="212"/>
    </location>
</feature>
<evidence type="ECO:0008006" key="9">
    <source>
        <dbReference type="Google" id="ProtNLM"/>
    </source>
</evidence>
<feature type="compositionally biased region" description="Gly residues" evidence="3">
    <location>
        <begin position="370"/>
        <end position="407"/>
    </location>
</feature>
<dbReference type="InterPro" id="IPR058625">
    <property type="entry name" value="MdtA-like_BSH"/>
</dbReference>